<gene>
    <name evidence="8" type="ORF">E8A74_14285</name>
</gene>
<evidence type="ECO:0000313" key="9">
    <source>
        <dbReference type="Proteomes" id="UP000309215"/>
    </source>
</evidence>
<dbReference type="InterPro" id="IPR007627">
    <property type="entry name" value="RNA_pol_sigma70_r2"/>
</dbReference>
<dbReference type="Gene3D" id="1.10.1740.10">
    <property type="match status" value="1"/>
</dbReference>
<dbReference type="Pfam" id="PF08281">
    <property type="entry name" value="Sigma70_r4_2"/>
    <property type="match status" value="1"/>
</dbReference>
<evidence type="ECO:0000259" key="6">
    <source>
        <dbReference type="Pfam" id="PF04542"/>
    </source>
</evidence>
<dbReference type="CDD" id="cd06171">
    <property type="entry name" value="Sigma70_r4"/>
    <property type="match status" value="1"/>
</dbReference>
<protein>
    <submittedName>
        <fullName evidence="8">Sigma-70 family RNA polymerase sigma factor</fullName>
    </submittedName>
</protein>
<keyword evidence="4" id="KW-0238">DNA-binding</keyword>
<dbReference type="NCBIfam" id="TIGR02937">
    <property type="entry name" value="sigma70-ECF"/>
    <property type="match status" value="1"/>
</dbReference>
<sequence>MGSGARVSWSWFESATWFAGAAGEDASTPAPELAAVHARHAEFVFACLQRLGVRGAALEDAHQEVFLVVHRRLASYDGRASMTAWLFGICRRVAAAHRRRAHVRHEIPVDPEWDIEDIDADPEQALARGQERREVERVLDMLDLDKRAVLVMYEIEGIECDRIAVLLGIPVGTVYSRLHAARRDFEKAMTRAAARAAGGKAGRR</sequence>
<dbReference type="SUPFAM" id="SSF88659">
    <property type="entry name" value="Sigma3 and sigma4 domains of RNA polymerase sigma factors"/>
    <property type="match status" value="1"/>
</dbReference>
<keyword evidence="3" id="KW-0731">Sigma factor</keyword>
<evidence type="ECO:0000256" key="3">
    <source>
        <dbReference type="ARBA" id="ARBA00023082"/>
    </source>
</evidence>
<dbReference type="EMBL" id="SSMQ01000012">
    <property type="protein sequence ID" value="TKD08948.1"/>
    <property type="molecule type" value="Genomic_DNA"/>
</dbReference>
<evidence type="ECO:0000256" key="2">
    <source>
        <dbReference type="ARBA" id="ARBA00023015"/>
    </source>
</evidence>
<dbReference type="InterPro" id="IPR036388">
    <property type="entry name" value="WH-like_DNA-bd_sf"/>
</dbReference>
<dbReference type="GO" id="GO:0003677">
    <property type="term" value="F:DNA binding"/>
    <property type="evidence" value="ECO:0007669"/>
    <property type="project" value="UniProtKB-KW"/>
</dbReference>
<evidence type="ECO:0000256" key="5">
    <source>
        <dbReference type="ARBA" id="ARBA00023163"/>
    </source>
</evidence>
<dbReference type="GO" id="GO:0016987">
    <property type="term" value="F:sigma factor activity"/>
    <property type="evidence" value="ECO:0007669"/>
    <property type="project" value="UniProtKB-KW"/>
</dbReference>
<dbReference type="InterPro" id="IPR013325">
    <property type="entry name" value="RNA_pol_sigma_r2"/>
</dbReference>
<dbReference type="SUPFAM" id="SSF88946">
    <property type="entry name" value="Sigma2 domain of RNA polymerase sigma factors"/>
    <property type="match status" value="1"/>
</dbReference>
<comment type="caution">
    <text evidence="8">The sequence shown here is derived from an EMBL/GenBank/DDBJ whole genome shotgun (WGS) entry which is preliminary data.</text>
</comment>
<proteinExistence type="inferred from homology"/>
<dbReference type="PANTHER" id="PTHR43133">
    <property type="entry name" value="RNA POLYMERASE ECF-TYPE SIGMA FACTO"/>
    <property type="match status" value="1"/>
</dbReference>
<keyword evidence="5" id="KW-0804">Transcription</keyword>
<dbReference type="InterPro" id="IPR013324">
    <property type="entry name" value="RNA_pol_sigma_r3/r4-like"/>
</dbReference>
<dbReference type="InterPro" id="IPR039425">
    <property type="entry name" value="RNA_pol_sigma-70-like"/>
</dbReference>
<name>A0A4U1JE67_9BACT</name>
<organism evidence="8 9">
    <name type="scientific">Polyangium fumosum</name>
    <dbReference type="NCBI Taxonomy" id="889272"/>
    <lineage>
        <taxon>Bacteria</taxon>
        <taxon>Pseudomonadati</taxon>
        <taxon>Myxococcota</taxon>
        <taxon>Polyangia</taxon>
        <taxon>Polyangiales</taxon>
        <taxon>Polyangiaceae</taxon>
        <taxon>Polyangium</taxon>
    </lineage>
</organism>
<accession>A0A4U1JE67</accession>
<evidence type="ECO:0000256" key="4">
    <source>
        <dbReference type="ARBA" id="ARBA00023125"/>
    </source>
</evidence>
<keyword evidence="9" id="KW-1185">Reference proteome</keyword>
<dbReference type="GO" id="GO:0006352">
    <property type="term" value="P:DNA-templated transcription initiation"/>
    <property type="evidence" value="ECO:0007669"/>
    <property type="project" value="InterPro"/>
</dbReference>
<dbReference type="OrthoDB" id="5516036at2"/>
<comment type="similarity">
    <text evidence="1">Belongs to the sigma-70 factor family. ECF subfamily.</text>
</comment>
<dbReference type="Pfam" id="PF04542">
    <property type="entry name" value="Sigma70_r2"/>
    <property type="match status" value="1"/>
</dbReference>
<dbReference type="InterPro" id="IPR013249">
    <property type="entry name" value="RNA_pol_sigma70_r4_t2"/>
</dbReference>
<dbReference type="Proteomes" id="UP000309215">
    <property type="component" value="Unassembled WGS sequence"/>
</dbReference>
<evidence type="ECO:0000313" key="8">
    <source>
        <dbReference type="EMBL" id="TKD08948.1"/>
    </source>
</evidence>
<keyword evidence="2" id="KW-0805">Transcription regulation</keyword>
<feature type="domain" description="RNA polymerase sigma factor 70 region 4 type 2" evidence="7">
    <location>
        <begin position="133"/>
        <end position="183"/>
    </location>
</feature>
<dbReference type="AlphaFoldDB" id="A0A4U1JE67"/>
<dbReference type="PANTHER" id="PTHR43133:SF8">
    <property type="entry name" value="RNA POLYMERASE SIGMA FACTOR HI_1459-RELATED"/>
    <property type="match status" value="1"/>
</dbReference>
<evidence type="ECO:0000259" key="7">
    <source>
        <dbReference type="Pfam" id="PF08281"/>
    </source>
</evidence>
<dbReference type="Gene3D" id="1.10.10.10">
    <property type="entry name" value="Winged helix-like DNA-binding domain superfamily/Winged helix DNA-binding domain"/>
    <property type="match status" value="1"/>
</dbReference>
<reference evidence="8 9" key="1">
    <citation type="submission" date="2019-04" db="EMBL/GenBank/DDBJ databases">
        <authorList>
            <person name="Li Y."/>
            <person name="Wang J."/>
        </authorList>
    </citation>
    <scope>NUCLEOTIDE SEQUENCE [LARGE SCALE GENOMIC DNA]</scope>
    <source>
        <strain evidence="8 9">DSM 14668</strain>
    </source>
</reference>
<feature type="domain" description="RNA polymerase sigma-70 region 2" evidence="6">
    <location>
        <begin position="38"/>
        <end position="101"/>
    </location>
</feature>
<dbReference type="InterPro" id="IPR014284">
    <property type="entry name" value="RNA_pol_sigma-70_dom"/>
</dbReference>
<evidence type="ECO:0000256" key="1">
    <source>
        <dbReference type="ARBA" id="ARBA00010641"/>
    </source>
</evidence>